<evidence type="ECO:0000313" key="8">
    <source>
        <dbReference type="EMBL" id="KRT58069.1"/>
    </source>
</evidence>
<keyword evidence="3" id="KW-0520">NAD</keyword>
<keyword evidence="10" id="KW-1185">Reference proteome</keyword>
<dbReference type="Pfam" id="PF14833">
    <property type="entry name" value="NAD_binding_11"/>
    <property type="match status" value="1"/>
</dbReference>
<proteinExistence type="inferred from homology"/>
<sequence length="295" mass="31013">MTDSNLIKTGVIGLGTMGQGMAANLQRSGALAGAWNRTRSRAEAFADEHNCTLFDDPASLAAGCELIITSVSADNDLLQVVDQLLPGLALGKVVLDTSTVNSETAREAARRVTGRGAMFLDAPVSGGSEGAINGTLAMMVGGDAEAVERLRPTLTAITNSVTHMGPVGSGQATKAVNQIMVAGINQAVTEALAFGQQQGLDMHKVIEVVGGGAAGNWFLDHRGKTMVNNSFAPGFKLALHNKDLEIIRQMAAQLGVELPIVEMTLADYRSLLDEGHGEEDISTLFHRKRDLFSDG</sequence>
<dbReference type="GO" id="GO:0050661">
    <property type="term" value="F:NADP binding"/>
    <property type="evidence" value="ECO:0007669"/>
    <property type="project" value="InterPro"/>
</dbReference>
<evidence type="ECO:0000313" key="10">
    <source>
        <dbReference type="Proteomes" id="UP000051634"/>
    </source>
</evidence>
<dbReference type="PIRSF" id="PIRSF000103">
    <property type="entry name" value="HIBADH"/>
    <property type="match status" value="1"/>
</dbReference>
<dbReference type="GO" id="GO:0051287">
    <property type="term" value="F:NAD binding"/>
    <property type="evidence" value="ECO:0007669"/>
    <property type="project" value="InterPro"/>
</dbReference>
<keyword evidence="2" id="KW-0560">Oxidoreductase</keyword>
<protein>
    <submittedName>
        <fullName evidence="7 8">3-hydroxyisobutyrate dehydrogenase</fullName>
    </submittedName>
</protein>
<dbReference type="STRING" id="54398.Ga0074115_101194"/>
<dbReference type="Gene3D" id="3.40.50.720">
    <property type="entry name" value="NAD(P)-binding Rossmann-like Domain"/>
    <property type="match status" value="1"/>
</dbReference>
<evidence type="ECO:0000259" key="6">
    <source>
        <dbReference type="Pfam" id="PF14833"/>
    </source>
</evidence>
<dbReference type="EMBL" id="LMXI01000420">
    <property type="protein sequence ID" value="KRT58069.1"/>
    <property type="molecule type" value="Genomic_DNA"/>
</dbReference>
<dbReference type="OrthoDB" id="9786703at2"/>
<accession>A0A0T5Z6D2</accession>
<dbReference type="GO" id="GO:0016491">
    <property type="term" value="F:oxidoreductase activity"/>
    <property type="evidence" value="ECO:0007669"/>
    <property type="project" value="UniProtKB-KW"/>
</dbReference>
<reference evidence="9 10" key="1">
    <citation type="submission" date="2015-11" db="EMBL/GenBank/DDBJ databases">
        <title>The genome of Candidatus Endoriftia persephone in Ridgeia piscesae and population structure of the North Eastern Pacific vestimentiferan symbionts.</title>
        <authorList>
            <person name="Perez M."/>
            <person name="Juniper K.S."/>
        </authorList>
    </citation>
    <scope>NUCLEOTIDE SEQUENCE [LARGE SCALE GENOMIC DNA]</scope>
    <source>
        <strain evidence="8">Ind10</strain>
        <strain evidence="7">Ind11</strain>
    </source>
</reference>
<dbReference type="InterPro" id="IPR002204">
    <property type="entry name" value="3-OH-isobutyrate_DH-rel_CS"/>
</dbReference>
<feature type="domain" description="3-hydroxyisobutyrate dehydrogenase-like NAD-binding" evidence="6">
    <location>
        <begin position="168"/>
        <end position="284"/>
    </location>
</feature>
<evidence type="ECO:0000313" key="9">
    <source>
        <dbReference type="Proteomes" id="UP000051276"/>
    </source>
</evidence>
<dbReference type="AlphaFoldDB" id="A0A0T5Z6D2"/>
<evidence type="ECO:0000256" key="4">
    <source>
        <dbReference type="PIRSR" id="PIRSR000103-1"/>
    </source>
</evidence>
<dbReference type="GO" id="GO:0016054">
    <property type="term" value="P:organic acid catabolic process"/>
    <property type="evidence" value="ECO:0007669"/>
    <property type="project" value="UniProtKB-ARBA"/>
</dbReference>
<dbReference type="InterPro" id="IPR036291">
    <property type="entry name" value="NAD(P)-bd_dom_sf"/>
</dbReference>
<dbReference type="RefSeq" id="WP_057955930.1">
    <property type="nucleotide sequence ID" value="NZ_KQ556899.1"/>
</dbReference>
<comment type="caution">
    <text evidence="8">The sequence shown here is derived from an EMBL/GenBank/DDBJ whole genome shotgun (WGS) entry which is preliminary data.</text>
</comment>
<evidence type="ECO:0000256" key="3">
    <source>
        <dbReference type="ARBA" id="ARBA00023027"/>
    </source>
</evidence>
<dbReference type="PANTHER" id="PTHR43060:SF15">
    <property type="entry name" value="3-HYDROXYISOBUTYRATE DEHYDROGENASE-LIKE 1, MITOCHONDRIAL-RELATED"/>
    <property type="match status" value="1"/>
</dbReference>
<dbReference type="InterPro" id="IPR013328">
    <property type="entry name" value="6PGD_dom2"/>
</dbReference>
<evidence type="ECO:0000313" key="7">
    <source>
        <dbReference type="EMBL" id="KRT53858.1"/>
    </source>
</evidence>
<dbReference type="PROSITE" id="PS00895">
    <property type="entry name" value="3_HYDROXYISOBUT_DH"/>
    <property type="match status" value="1"/>
</dbReference>
<evidence type="ECO:0000259" key="5">
    <source>
        <dbReference type="Pfam" id="PF03446"/>
    </source>
</evidence>
<name>A0A0T5Z6D2_9GAMM</name>
<dbReference type="PANTHER" id="PTHR43060">
    <property type="entry name" value="3-HYDROXYISOBUTYRATE DEHYDROGENASE-LIKE 1, MITOCHONDRIAL-RELATED"/>
    <property type="match status" value="1"/>
</dbReference>
<dbReference type="InterPro" id="IPR029154">
    <property type="entry name" value="HIBADH-like_NADP-bd"/>
</dbReference>
<comment type="similarity">
    <text evidence="1">Belongs to the HIBADH-related family.</text>
</comment>
<dbReference type="PATRIC" id="fig|54398.3.peg.199"/>
<dbReference type="Proteomes" id="UP000051276">
    <property type="component" value="Unassembled WGS sequence"/>
</dbReference>
<dbReference type="InterPro" id="IPR006115">
    <property type="entry name" value="6PGDH_NADP-bd"/>
</dbReference>
<dbReference type="InterPro" id="IPR015815">
    <property type="entry name" value="HIBADH-related"/>
</dbReference>
<feature type="active site" evidence="4">
    <location>
        <position position="174"/>
    </location>
</feature>
<dbReference type="Gene3D" id="1.10.1040.10">
    <property type="entry name" value="N-(1-d-carboxylethyl)-l-norvaline Dehydrogenase, domain 2"/>
    <property type="match status" value="1"/>
</dbReference>
<feature type="domain" description="6-phosphogluconate dehydrogenase NADP-binding" evidence="5">
    <location>
        <begin position="9"/>
        <end position="165"/>
    </location>
</feature>
<evidence type="ECO:0000256" key="1">
    <source>
        <dbReference type="ARBA" id="ARBA00009080"/>
    </source>
</evidence>
<dbReference type="InterPro" id="IPR008927">
    <property type="entry name" value="6-PGluconate_DH-like_C_sf"/>
</dbReference>
<dbReference type="Proteomes" id="UP000051634">
    <property type="component" value="Unassembled WGS sequence"/>
</dbReference>
<evidence type="ECO:0000256" key="2">
    <source>
        <dbReference type="ARBA" id="ARBA00023002"/>
    </source>
</evidence>
<dbReference type="EMBL" id="LDXT01000095">
    <property type="protein sequence ID" value="KRT53858.1"/>
    <property type="molecule type" value="Genomic_DNA"/>
</dbReference>
<dbReference type="SUPFAM" id="SSF51735">
    <property type="entry name" value="NAD(P)-binding Rossmann-fold domains"/>
    <property type="match status" value="1"/>
</dbReference>
<gene>
    <name evidence="7" type="ORF">Ga0074115_101194</name>
    <name evidence="8" type="ORF">Ga0076813_12743</name>
</gene>
<dbReference type="SUPFAM" id="SSF48179">
    <property type="entry name" value="6-phosphogluconate dehydrogenase C-terminal domain-like"/>
    <property type="match status" value="1"/>
</dbReference>
<organism evidence="8 9">
    <name type="scientific">endosymbiont of Ridgeia piscesae</name>
    <dbReference type="NCBI Taxonomy" id="54398"/>
    <lineage>
        <taxon>Bacteria</taxon>
        <taxon>Pseudomonadati</taxon>
        <taxon>Pseudomonadota</taxon>
        <taxon>Gammaproteobacteria</taxon>
        <taxon>sulfur-oxidizing symbionts</taxon>
    </lineage>
</organism>
<dbReference type="Pfam" id="PF03446">
    <property type="entry name" value="NAD_binding_2"/>
    <property type="match status" value="1"/>
</dbReference>